<proteinExistence type="predicted"/>
<protein>
    <submittedName>
        <fullName evidence="1">Uncharacterized protein</fullName>
    </submittedName>
</protein>
<reference evidence="1 2" key="1">
    <citation type="submission" date="2020-10" db="EMBL/GenBank/DDBJ databases">
        <title>Sequencing the genomes of 1000 actinobacteria strains.</title>
        <authorList>
            <person name="Klenk H.-P."/>
        </authorList>
    </citation>
    <scope>NUCLEOTIDE SEQUENCE [LARGE SCALE GENOMIC DNA]</scope>
    <source>
        <strain evidence="1 2">DSM 45157</strain>
    </source>
</reference>
<sequence>MGVPGRDPQRRLDALWRLIDLLVRILIRELGN</sequence>
<name>A0ABR9HD87_9ACTN</name>
<evidence type="ECO:0000313" key="2">
    <source>
        <dbReference type="Proteomes" id="UP000598217"/>
    </source>
</evidence>
<comment type="caution">
    <text evidence="1">The sequence shown here is derived from an EMBL/GenBank/DDBJ whole genome shotgun (WGS) entry which is preliminary data.</text>
</comment>
<gene>
    <name evidence="1" type="ORF">H4W79_001183</name>
</gene>
<keyword evidence="2" id="KW-1185">Reference proteome</keyword>
<dbReference type="EMBL" id="JADBDY010000001">
    <property type="protein sequence ID" value="MBE1456969.1"/>
    <property type="molecule type" value="Genomic_DNA"/>
</dbReference>
<accession>A0ABR9HD87</accession>
<evidence type="ECO:0000313" key="1">
    <source>
        <dbReference type="EMBL" id="MBE1456969.1"/>
    </source>
</evidence>
<dbReference type="Proteomes" id="UP000598217">
    <property type="component" value="Unassembled WGS sequence"/>
</dbReference>
<organism evidence="1 2">
    <name type="scientific">Nocardiopsis terrae</name>
    <dbReference type="NCBI Taxonomy" id="372655"/>
    <lineage>
        <taxon>Bacteria</taxon>
        <taxon>Bacillati</taxon>
        <taxon>Actinomycetota</taxon>
        <taxon>Actinomycetes</taxon>
        <taxon>Streptosporangiales</taxon>
        <taxon>Nocardiopsidaceae</taxon>
        <taxon>Nocardiopsis</taxon>
    </lineage>
</organism>